<comment type="caution">
    <text evidence="17">The sequence shown here is derived from an EMBL/GenBank/DDBJ whole genome shotgun (WGS) entry which is preliminary data.</text>
</comment>
<dbReference type="GO" id="GO:0170057">
    <property type="term" value="F:RNA ligase (GTP) activity"/>
    <property type="evidence" value="ECO:0007669"/>
    <property type="project" value="UniProtKB-EC"/>
</dbReference>
<evidence type="ECO:0000256" key="14">
    <source>
        <dbReference type="PIRSR" id="PIRSR601233-3"/>
    </source>
</evidence>
<evidence type="ECO:0000256" key="13">
    <source>
        <dbReference type="PIRSR" id="PIRSR601233-2"/>
    </source>
</evidence>
<evidence type="ECO:0000256" key="10">
    <source>
        <dbReference type="ARBA" id="ARBA00047746"/>
    </source>
</evidence>
<evidence type="ECO:0000313" key="17">
    <source>
        <dbReference type="EMBL" id="MFA1610889.1"/>
    </source>
</evidence>
<dbReference type="InterPro" id="IPR001233">
    <property type="entry name" value="RtcB"/>
</dbReference>
<dbReference type="RefSeq" id="WP_372388727.1">
    <property type="nucleotide sequence ID" value="NZ_JBGNYA010000001.1"/>
</dbReference>
<evidence type="ECO:0000256" key="6">
    <source>
        <dbReference type="ARBA" id="ARBA00023134"/>
    </source>
</evidence>
<evidence type="ECO:0000256" key="15">
    <source>
        <dbReference type="RuleBase" id="RU371113"/>
    </source>
</evidence>
<evidence type="ECO:0000256" key="12">
    <source>
        <dbReference type="PIRSR" id="PIRSR601233-1"/>
    </source>
</evidence>
<comment type="cofactor">
    <cofactor evidence="14 15">
        <name>Mn(2+)</name>
        <dbReference type="ChEBI" id="CHEBI:29035"/>
    </cofactor>
    <text evidence="14 15">Binds 2 manganese ions per subunit.</text>
</comment>
<accession>A0ABD5ME92</accession>
<evidence type="ECO:0000313" key="18">
    <source>
        <dbReference type="Proteomes" id="UP001570511"/>
    </source>
</evidence>
<feature type="binding site" evidence="13">
    <location>
        <begin position="402"/>
        <end position="405"/>
    </location>
    <ligand>
        <name>GMP</name>
        <dbReference type="ChEBI" id="CHEBI:58115"/>
    </ligand>
</feature>
<keyword evidence="6 13" id="KW-0342">GTP-binding</keyword>
<keyword evidence="18" id="KW-1185">Reference proteome</keyword>
<dbReference type="GO" id="GO:0005525">
    <property type="term" value="F:GTP binding"/>
    <property type="evidence" value="ECO:0007669"/>
    <property type="project" value="UniProtKB-KW"/>
</dbReference>
<evidence type="ECO:0000256" key="4">
    <source>
        <dbReference type="ARBA" id="ARBA00022723"/>
    </source>
</evidence>
<proteinExistence type="inferred from homology"/>
<feature type="binding site" evidence="14">
    <location>
        <position position="213"/>
    </location>
    <ligand>
        <name>Mn(2+)</name>
        <dbReference type="ChEBI" id="CHEBI:29035"/>
        <label>1</label>
    </ligand>
</feature>
<dbReference type="GO" id="GO:0006388">
    <property type="term" value="P:tRNA splicing, via endonucleolytic cleavage and ligation"/>
    <property type="evidence" value="ECO:0007669"/>
    <property type="project" value="UniProtKB-ARBA"/>
</dbReference>
<dbReference type="SUPFAM" id="SSF103365">
    <property type="entry name" value="Hypothetical protein PH1602"/>
    <property type="match status" value="1"/>
</dbReference>
<name>A0ABD5ME92_9EURY</name>
<feature type="binding site" evidence="14">
    <location>
        <position position="338"/>
    </location>
    <ligand>
        <name>Mn(2+)</name>
        <dbReference type="ChEBI" id="CHEBI:29035"/>
        <label>2</label>
    </ligand>
</feature>
<feature type="binding site" evidence="13">
    <location>
        <begin position="338"/>
        <end position="339"/>
    </location>
    <ligand>
        <name>GMP</name>
        <dbReference type="ChEBI" id="CHEBI:58115"/>
    </ligand>
</feature>
<evidence type="ECO:0000256" key="3">
    <source>
        <dbReference type="ARBA" id="ARBA00022598"/>
    </source>
</evidence>
<reference evidence="17 18" key="1">
    <citation type="submission" date="2024-08" db="EMBL/GenBank/DDBJ databases">
        <title>Halobellus sp. MBLA0158 whole genome sequence.</title>
        <authorList>
            <person name="Hwang C.Y."/>
            <person name="Cho E.-S."/>
            <person name="Seo M.-J."/>
        </authorList>
    </citation>
    <scope>NUCLEOTIDE SEQUENCE [LARGE SCALE GENOMIC DNA]</scope>
    <source>
        <strain evidence="17 18">MBLA0158</strain>
    </source>
</reference>
<keyword evidence="7 14" id="KW-0464">Manganese</keyword>
<feature type="binding site" evidence="14">
    <location>
        <position position="244"/>
    </location>
    <ligand>
        <name>Mn(2+)</name>
        <dbReference type="ChEBI" id="CHEBI:29035"/>
        <label>2</label>
    </ligand>
</feature>
<dbReference type="EMBL" id="JBGNYA010000001">
    <property type="protein sequence ID" value="MFA1610889.1"/>
    <property type="molecule type" value="Genomic_DNA"/>
</dbReference>
<feature type="binding site" evidence="13">
    <location>
        <position position="409"/>
    </location>
    <ligand>
        <name>GMP</name>
        <dbReference type="ChEBI" id="CHEBI:58115"/>
    </ligand>
</feature>
<feature type="active site" description="GMP-histidine intermediate" evidence="12">
    <location>
        <position position="428"/>
    </location>
</feature>
<evidence type="ECO:0000256" key="1">
    <source>
        <dbReference type="ARBA" id="ARBA00008071"/>
    </source>
</evidence>
<keyword evidence="4 14" id="KW-0479">Metal-binding</keyword>
<evidence type="ECO:0000256" key="2">
    <source>
        <dbReference type="ARBA" id="ARBA00011245"/>
    </source>
</evidence>
<protein>
    <recommendedName>
        <fullName evidence="8 15">tRNA-splicing ligase RtcB</fullName>
        <ecNumber evidence="15">6.5.1.-</ecNumber>
    </recommendedName>
</protein>
<evidence type="ECO:0000256" key="11">
    <source>
        <dbReference type="ARBA" id="ARBA00049514"/>
    </source>
</evidence>
<evidence type="ECO:0000256" key="5">
    <source>
        <dbReference type="ARBA" id="ARBA00022741"/>
    </source>
</evidence>
<dbReference type="InterPro" id="IPR036025">
    <property type="entry name" value="RtcB-like_sf"/>
</dbReference>
<evidence type="ECO:0000256" key="9">
    <source>
        <dbReference type="ARBA" id="ARBA00045316"/>
    </source>
</evidence>
<feature type="binding site" evidence="13">
    <location>
        <begin position="212"/>
        <end position="216"/>
    </location>
    <ligand>
        <name>GMP</name>
        <dbReference type="ChEBI" id="CHEBI:58115"/>
    </ligand>
</feature>
<comment type="function">
    <text evidence="9">Essential for tRNA splicing and maturation. Acts by directly joining spliced tRNA halves to mature-sized tRNAs. Joins RNA with 2',3'-cyclic-phosphate or 3'-phosphate ends to RNA with 5'-hydroxy ends.</text>
</comment>
<dbReference type="AlphaFoldDB" id="A0ABD5ME92"/>
<comment type="catalytic activity">
    <reaction evidence="10">
        <text>a 3'-end 3'-phospho-ribonucleotide-RNA + a 5'-end dephospho-ribonucleoside-RNA + GTP = a ribonucleotidyl-ribonucleotide-RNA + GMP + diphosphate</text>
        <dbReference type="Rhea" id="RHEA:68076"/>
        <dbReference type="Rhea" id="RHEA-COMP:10463"/>
        <dbReference type="Rhea" id="RHEA-COMP:13936"/>
        <dbReference type="Rhea" id="RHEA-COMP:17355"/>
        <dbReference type="ChEBI" id="CHEBI:33019"/>
        <dbReference type="ChEBI" id="CHEBI:37565"/>
        <dbReference type="ChEBI" id="CHEBI:58115"/>
        <dbReference type="ChEBI" id="CHEBI:83062"/>
        <dbReference type="ChEBI" id="CHEBI:138284"/>
        <dbReference type="ChEBI" id="CHEBI:173118"/>
        <dbReference type="EC" id="6.5.1.8"/>
    </reaction>
</comment>
<comment type="catalytic activity">
    <reaction evidence="11">
        <text>a 3'-end 2',3'-cyclophospho-ribonucleotide-RNA + a 5'-end dephospho-ribonucleoside-RNA + GTP + H2O = a ribonucleotidyl-ribonucleotide-RNA + GMP + diphosphate + H(+)</text>
        <dbReference type="Rhea" id="RHEA:68080"/>
        <dbReference type="Rhea" id="RHEA-COMP:10464"/>
        <dbReference type="Rhea" id="RHEA-COMP:13936"/>
        <dbReference type="Rhea" id="RHEA-COMP:17355"/>
        <dbReference type="ChEBI" id="CHEBI:15377"/>
        <dbReference type="ChEBI" id="CHEBI:15378"/>
        <dbReference type="ChEBI" id="CHEBI:33019"/>
        <dbReference type="ChEBI" id="CHEBI:37565"/>
        <dbReference type="ChEBI" id="CHEBI:58115"/>
        <dbReference type="ChEBI" id="CHEBI:83064"/>
        <dbReference type="ChEBI" id="CHEBI:138284"/>
        <dbReference type="ChEBI" id="CHEBI:173118"/>
        <dbReference type="EC" id="6.5.1.8"/>
    </reaction>
</comment>
<evidence type="ECO:0000256" key="16">
    <source>
        <dbReference type="SAM" id="MobiDB-lite"/>
    </source>
</evidence>
<dbReference type="Proteomes" id="UP001570511">
    <property type="component" value="Unassembled WGS sequence"/>
</dbReference>
<evidence type="ECO:0000256" key="8">
    <source>
        <dbReference type="ARBA" id="ARBA00033766"/>
    </source>
</evidence>
<gene>
    <name evidence="15" type="primary">rtcB</name>
    <name evidence="17" type="ORF">OS889_07730</name>
</gene>
<dbReference type="Pfam" id="PF01139">
    <property type="entry name" value="RtcB"/>
    <property type="match status" value="1"/>
</dbReference>
<feature type="region of interest" description="Disordered" evidence="16">
    <location>
        <begin position="186"/>
        <end position="207"/>
    </location>
</feature>
<feature type="binding site" evidence="13">
    <location>
        <position position="505"/>
    </location>
    <ligand>
        <name>GMP</name>
        <dbReference type="ChEBI" id="CHEBI:58115"/>
    </ligand>
</feature>
<dbReference type="Gene3D" id="3.90.1860.10">
    <property type="entry name" value="tRNA-splicing ligase RtcB"/>
    <property type="match status" value="1"/>
</dbReference>
<dbReference type="FunFam" id="3.90.1860.10:FF:000001">
    <property type="entry name" value="tRNA-splicing ligase RtcB homolog"/>
    <property type="match status" value="1"/>
</dbReference>
<dbReference type="EC" id="6.5.1.-" evidence="15"/>
<organism evidence="17 18">
    <name type="scientific">Halobellus rubicundus</name>
    <dbReference type="NCBI Taxonomy" id="2996466"/>
    <lineage>
        <taxon>Archaea</taxon>
        <taxon>Methanobacteriati</taxon>
        <taxon>Methanobacteriota</taxon>
        <taxon>Stenosarchaea group</taxon>
        <taxon>Halobacteria</taxon>
        <taxon>Halobacteriales</taxon>
        <taxon>Haloferacaceae</taxon>
        <taxon>Halobellus</taxon>
    </lineage>
</organism>
<feature type="binding site" evidence="14">
    <location>
        <position position="105"/>
    </location>
    <ligand>
        <name>Mn(2+)</name>
        <dbReference type="ChEBI" id="CHEBI:29035"/>
        <label>1</label>
    </ligand>
</feature>
<sequence>MTHDGDDVRTFGDVRLERVRENVWEIPREGRMNAPARVFASEQLLEQIADDKTLQQLRNATHLPGVVGRAICMPDGHQGYGFPVGGVAATDAETGCISPGGIGYDINCGVRMMRTNLTYDDVEGREEELVESLFANVPSGLGGGGIVEGDRETIEAILARGVDWALEHGYAVADDLAHCEDEGMRHDADPEAVSQKAKDRGKNQIGSLGSGNHFLEVQRVTDVYRPDVAEAFGLEPDQIVVLIHCGSRGLGHQICSDYLRRIEETHGDLLESLPDKELAAAPAGSALAEEYYGAMCAAINFAWVNRQLIMHRTRRVFERVFDRDWEAMEMELLYDVAHNIGKREVHEVPVNERGQPTAVGDAVDTAERELYVHRKGATRAFPAGRPEVPKAYRDVGQPIIIPGSMGAGSYVLRGGERSLELSFGSTAHGAGRTMSRTQAKNEFWGETVQDELRDQEKIYVKAQSGATVAEEAPGVYKDVDEVVRVSDELGIGDKVARTYPVCNIKG</sequence>
<dbReference type="PANTHER" id="PTHR11118">
    <property type="entry name" value="RNA-SPLICING LIGASE RTCB HOMOLOG"/>
    <property type="match status" value="1"/>
</dbReference>
<dbReference type="GO" id="GO:0046872">
    <property type="term" value="F:metal ion binding"/>
    <property type="evidence" value="ECO:0007669"/>
    <property type="project" value="UniProtKB-UniRule"/>
</dbReference>
<comment type="similarity">
    <text evidence="1 15">Belongs to the RtcB family.</text>
</comment>
<keyword evidence="3 15" id="KW-0436">Ligase</keyword>
<evidence type="ECO:0000256" key="7">
    <source>
        <dbReference type="ARBA" id="ARBA00023211"/>
    </source>
</evidence>
<feature type="binding site" evidence="13">
    <location>
        <begin position="428"/>
        <end position="431"/>
    </location>
    <ligand>
        <name>GMP</name>
        <dbReference type="ChEBI" id="CHEBI:58115"/>
    </ligand>
</feature>
<comment type="subunit">
    <text evidence="2 15">Monomer.</text>
</comment>
<dbReference type="PANTHER" id="PTHR11118:SF1">
    <property type="entry name" value="RNA-SPLICING LIGASE RTCB HOMOLOG"/>
    <property type="match status" value="1"/>
</dbReference>
<keyword evidence="5 13" id="KW-0547">Nucleotide-binding</keyword>